<dbReference type="GO" id="GO:0009086">
    <property type="term" value="P:methionine biosynthetic process"/>
    <property type="evidence" value="ECO:0007669"/>
    <property type="project" value="InterPro"/>
</dbReference>
<dbReference type="Gene3D" id="3.20.20.330">
    <property type="entry name" value="Homocysteine-binding-like domain"/>
    <property type="match status" value="1"/>
</dbReference>
<organism evidence="6">
    <name type="scientific">marine metagenome</name>
    <dbReference type="NCBI Taxonomy" id="408172"/>
    <lineage>
        <taxon>unclassified sequences</taxon>
        <taxon>metagenomes</taxon>
        <taxon>ecological metagenomes</taxon>
    </lineage>
</organism>
<dbReference type="PANTHER" id="PTHR46015:SF1">
    <property type="entry name" value="HOMOCYSTEINE S-METHYLTRANSFERASE-LIKE ISOFORM 1"/>
    <property type="match status" value="1"/>
</dbReference>
<reference evidence="6" key="1">
    <citation type="submission" date="2018-05" db="EMBL/GenBank/DDBJ databases">
        <authorList>
            <person name="Lanie J.A."/>
            <person name="Ng W.-L."/>
            <person name="Kazmierczak K.M."/>
            <person name="Andrzejewski T.M."/>
            <person name="Davidsen T.M."/>
            <person name="Wayne K.J."/>
            <person name="Tettelin H."/>
            <person name="Glass J.I."/>
            <person name="Rusch D."/>
            <person name="Podicherti R."/>
            <person name="Tsui H.-C.T."/>
            <person name="Winkler M.E."/>
        </authorList>
    </citation>
    <scope>NUCLEOTIDE SEQUENCE</scope>
</reference>
<keyword evidence="1" id="KW-0489">Methyltransferase</keyword>
<keyword evidence="4" id="KW-0862">Zinc</keyword>
<dbReference type="AlphaFoldDB" id="A0A381SGD1"/>
<evidence type="ECO:0000256" key="1">
    <source>
        <dbReference type="ARBA" id="ARBA00022603"/>
    </source>
</evidence>
<dbReference type="PROSITE" id="PS50970">
    <property type="entry name" value="HCY"/>
    <property type="match status" value="1"/>
</dbReference>
<evidence type="ECO:0000256" key="3">
    <source>
        <dbReference type="ARBA" id="ARBA00022723"/>
    </source>
</evidence>
<dbReference type="PANTHER" id="PTHR46015">
    <property type="entry name" value="ZGC:172121"/>
    <property type="match status" value="1"/>
</dbReference>
<accession>A0A381SGD1</accession>
<dbReference type="InterPro" id="IPR003726">
    <property type="entry name" value="HCY_dom"/>
</dbReference>
<protein>
    <recommendedName>
        <fullName evidence="5">Hcy-binding domain-containing protein</fullName>
    </recommendedName>
</protein>
<dbReference type="Pfam" id="PF02574">
    <property type="entry name" value="S-methyl_trans"/>
    <property type="match status" value="1"/>
</dbReference>
<evidence type="ECO:0000256" key="2">
    <source>
        <dbReference type="ARBA" id="ARBA00022679"/>
    </source>
</evidence>
<dbReference type="InterPro" id="IPR051486">
    <property type="entry name" value="Hcy_S-methyltransferase"/>
</dbReference>
<dbReference type="GO" id="GO:0008270">
    <property type="term" value="F:zinc ion binding"/>
    <property type="evidence" value="ECO:0007669"/>
    <property type="project" value="InterPro"/>
</dbReference>
<dbReference type="InterPro" id="IPR036589">
    <property type="entry name" value="HCY_dom_sf"/>
</dbReference>
<dbReference type="GO" id="GO:0008898">
    <property type="term" value="F:S-adenosylmethionine-homocysteine S-methyltransferase activity"/>
    <property type="evidence" value="ECO:0007669"/>
    <property type="project" value="TreeGrafter"/>
</dbReference>
<dbReference type="GO" id="GO:0033528">
    <property type="term" value="P:S-methylmethionine cycle"/>
    <property type="evidence" value="ECO:0007669"/>
    <property type="project" value="TreeGrafter"/>
</dbReference>
<gene>
    <name evidence="6" type="ORF">METZ01_LOCUS54211</name>
</gene>
<proteinExistence type="predicted"/>
<dbReference type="EMBL" id="UINC01002895">
    <property type="protein sequence ID" value="SVA01357.1"/>
    <property type="molecule type" value="Genomic_DNA"/>
</dbReference>
<dbReference type="SUPFAM" id="SSF82282">
    <property type="entry name" value="Homocysteine S-methyltransferase"/>
    <property type="match status" value="1"/>
</dbReference>
<sequence length="294" mass="33853">MKTEIKLLDGSLSYPLEKQGYNLNKKLWTGDALINNPNVIKKIHKDYLSAGVDYISTSTYQISYKILNEMGYNLNEIKDVFKRSVYLVKQAIKETNNKREIKIVGSYGPFAASLSDGSEYSGKYNTSDNIIMNYHKENMNIIKELDIDTILYETIPCLREIEILSKLVEEYKKEVWVSFTCNKDLEFRDGSSIIKACEILSSLENVSTIGVNCFSPLLVERAIKKLKEHSNKKILIYPNSGEIYNNKDKDWYGEKYFDSSMIKKWLALSPDIIGGCCRVGFEDIKNMREEINFL</sequence>
<keyword evidence="2" id="KW-0808">Transferase</keyword>
<feature type="domain" description="Hcy-binding" evidence="5">
    <location>
        <begin position="1"/>
        <end position="291"/>
    </location>
</feature>
<evidence type="ECO:0000259" key="5">
    <source>
        <dbReference type="PROSITE" id="PS50970"/>
    </source>
</evidence>
<keyword evidence="3" id="KW-0479">Metal-binding</keyword>
<evidence type="ECO:0000313" key="6">
    <source>
        <dbReference type="EMBL" id="SVA01357.1"/>
    </source>
</evidence>
<dbReference type="NCBIfam" id="NF007020">
    <property type="entry name" value="PRK09485.1"/>
    <property type="match status" value="1"/>
</dbReference>
<name>A0A381SGD1_9ZZZZ</name>
<evidence type="ECO:0000256" key="4">
    <source>
        <dbReference type="ARBA" id="ARBA00022833"/>
    </source>
</evidence>
<dbReference type="GO" id="GO:0032259">
    <property type="term" value="P:methylation"/>
    <property type="evidence" value="ECO:0007669"/>
    <property type="project" value="UniProtKB-KW"/>
</dbReference>